<organism evidence="1 2">
    <name type="scientific">Leptospira noguchii serovar Autumnalis str. ZUN142</name>
    <dbReference type="NCBI Taxonomy" id="1085540"/>
    <lineage>
        <taxon>Bacteria</taxon>
        <taxon>Pseudomonadati</taxon>
        <taxon>Spirochaetota</taxon>
        <taxon>Spirochaetia</taxon>
        <taxon>Leptospirales</taxon>
        <taxon>Leptospiraceae</taxon>
        <taxon>Leptospira</taxon>
    </lineage>
</organism>
<reference evidence="1 2" key="1">
    <citation type="submission" date="2013-01" db="EMBL/GenBank/DDBJ databases">
        <authorList>
            <person name="Harkins D.M."/>
            <person name="Durkin A.S."/>
            <person name="Brinkac L.M."/>
            <person name="Haft D.H."/>
            <person name="Selengut J.D."/>
            <person name="Sanka R."/>
            <person name="DePew J."/>
            <person name="Purushe J."/>
            <person name="Matthias M.A."/>
            <person name="Vinetz J.M."/>
            <person name="Sutton G.G."/>
            <person name="Nierman W.C."/>
            <person name="Fouts D.E."/>
        </authorList>
    </citation>
    <scope>NUCLEOTIDE SEQUENCE [LARGE SCALE GENOMIC DNA]</scope>
    <source>
        <strain evidence="1 2">ZUN142</strain>
    </source>
</reference>
<comment type="caution">
    <text evidence="1">The sequence shown here is derived from an EMBL/GenBank/DDBJ whole genome shotgun (WGS) entry which is preliminary data.</text>
</comment>
<gene>
    <name evidence="1" type="ORF">LEP1GSC186_0868</name>
</gene>
<dbReference type="EMBL" id="AHOP02000008">
    <property type="protein sequence ID" value="EMO42723.1"/>
    <property type="molecule type" value="Genomic_DNA"/>
</dbReference>
<dbReference type="AlphaFoldDB" id="M6UZI3"/>
<accession>M6UZI3</accession>
<proteinExistence type="predicted"/>
<protein>
    <submittedName>
        <fullName evidence="1">Uncharacterized protein</fullName>
    </submittedName>
</protein>
<evidence type="ECO:0000313" key="2">
    <source>
        <dbReference type="Proteomes" id="UP000012153"/>
    </source>
</evidence>
<name>M6UZI3_9LEPT</name>
<dbReference type="Proteomes" id="UP000012153">
    <property type="component" value="Unassembled WGS sequence"/>
</dbReference>
<evidence type="ECO:0000313" key="1">
    <source>
        <dbReference type="EMBL" id="EMO42723.1"/>
    </source>
</evidence>
<sequence length="41" mass="4849">MIKKPIGSRTIFLLFSSWFLFYCDSSFILADHITQSLFINF</sequence>